<name>A0ABD3TLM3_SINWO</name>
<evidence type="ECO:0000256" key="1">
    <source>
        <dbReference type="SAM" id="SignalP"/>
    </source>
</evidence>
<reference evidence="2 3" key="1">
    <citation type="submission" date="2024-11" db="EMBL/GenBank/DDBJ databases">
        <title>Chromosome-level genome assembly of the freshwater bivalve Anodonta woodiana.</title>
        <authorList>
            <person name="Chen X."/>
        </authorList>
    </citation>
    <scope>NUCLEOTIDE SEQUENCE [LARGE SCALE GENOMIC DNA]</scope>
    <source>
        <strain evidence="2">MN2024</strain>
        <tissue evidence="2">Gills</tissue>
    </source>
</reference>
<accession>A0ABD3TLM3</accession>
<dbReference type="AlphaFoldDB" id="A0ABD3TLM3"/>
<evidence type="ECO:0000313" key="3">
    <source>
        <dbReference type="Proteomes" id="UP001634394"/>
    </source>
</evidence>
<sequence>MKFFGLPGLILLILVVKDVLSVCPKSGCKCGESCVDDNNRWCNSDNDRDCSCKKGCLIFDTLLNPDDFKSIYCRSCFCSETSTDGRAWCSKAEWCKPTDKTLFVDYPNEDGENPPCGDENITHCLWFSWKVVFEDY</sequence>
<comment type="caution">
    <text evidence="2">The sequence shown here is derived from an EMBL/GenBank/DDBJ whole genome shotgun (WGS) entry which is preliminary data.</text>
</comment>
<feature type="signal peptide" evidence="1">
    <location>
        <begin position="1"/>
        <end position="21"/>
    </location>
</feature>
<gene>
    <name evidence="2" type="ORF">ACJMK2_022703</name>
</gene>
<organism evidence="2 3">
    <name type="scientific">Sinanodonta woodiana</name>
    <name type="common">Chinese pond mussel</name>
    <name type="synonym">Anodonta woodiana</name>
    <dbReference type="NCBI Taxonomy" id="1069815"/>
    <lineage>
        <taxon>Eukaryota</taxon>
        <taxon>Metazoa</taxon>
        <taxon>Spiralia</taxon>
        <taxon>Lophotrochozoa</taxon>
        <taxon>Mollusca</taxon>
        <taxon>Bivalvia</taxon>
        <taxon>Autobranchia</taxon>
        <taxon>Heteroconchia</taxon>
        <taxon>Palaeoheterodonta</taxon>
        <taxon>Unionida</taxon>
        <taxon>Unionoidea</taxon>
        <taxon>Unionidae</taxon>
        <taxon>Unioninae</taxon>
        <taxon>Sinanodonta</taxon>
    </lineage>
</organism>
<feature type="chain" id="PRO_5044817027" evidence="1">
    <location>
        <begin position="22"/>
        <end position="136"/>
    </location>
</feature>
<dbReference type="EMBL" id="JBJQND010000018">
    <property type="protein sequence ID" value="KAL3837338.1"/>
    <property type="molecule type" value="Genomic_DNA"/>
</dbReference>
<keyword evidence="3" id="KW-1185">Reference proteome</keyword>
<protein>
    <submittedName>
        <fullName evidence="2">Uncharacterized protein</fullName>
    </submittedName>
</protein>
<evidence type="ECO:0000313" key="2">
    <source>
        <dbReference type="EMBL" id="KAL3837338.1"/>
    </source>
</evidence>
<proteinExistence type="predicted"/>
<keyword evidence="1" id="KW-0732">Signal</keyword>
<dbReference type="Proteomes" id="UP001634394">
    <property type="component" value="Unassembled WGS sequence"/>
</dbReference>